<organism evidence="2 3">
    <name type="scientific">Luedemannella flava</name>
    <dbReference type="NCBI Taxonomy" id="349316"/>
    <lineage>
        <taxon>Bacteria</taxon>
        <taxon>Bacillati</taxon>
        <taxon>Actinomycetota</taxon>
        <taxon>Actinomycetes</taxon>
        <taxon>Micromonosporales</taxon>
        <taxon>Micromonosporaceae</taxon>
        <taxon>Luedemannella</taxon>
    </lineage>
</organism>
<dbReference type="EMBL" id="BAAALT010000057">
    <property type="protein sequence ID" value="GAA1800682.1"/>
    <property type="molecule type" value="Genomic_DNA"/>
</dbReference>
<dbReference type="RefSeq" id="WP_344129235.1">
    <property type="nucleotide sequence ID" value="NZ_BAAALT010000057.1"/>
</dbReference>
<keyword evidence="3" id="KW-1185">Reference proteome</keyword>
<gene>
    <name evidence="2" type="ORF">GCM10009682_22860</name>
</gene>
<dbReference type="InterPro" id="IPR036691">
    <property type="entry name" value="Endo/exonu/phosph_ase_sf"/>
</dbReference>
<name>A0ABN2LVN8_9ACTN</name>
<keyword evidence="2" id="KW-0378">Hydrolase</keyword>
<evidence type="ECO:0000313" key="3">
    <source>
        <dbReference type="Proteomes" id="UP001500218"/>
    </source>
</evidence>
<evidence type="ECO:0000313" key="2">
    <source>
        <dbReference type="EMBL" id="GAA1800682.1"/>
    </source>
</evidence>
<sequence length="224" mass="23781">MADGVPVRVVSYNIHGQRDDPRALVEVVRGLAPDVLLVQEGPRRLRWRAKCADLANRCRLVHAAGGLPGLGNVVLISLRVEVLRTWHVRYPLTPGRHLRGAALARCRVGGAEFVVAGTHLATDPVERPDQARLARAALDAEPGPVVLGADVNDEPGSAAWRTLAEGLDDLGVVPTFPAGAPGRRIDAVFAGRGAVLRECHVPDTPAARRASDHLPVVADLVIGP</sequence>
<dbReference type="GO" id="GO:0004519">
    <property type="term" value="F:endonuclease activity"/>
    <property type="evidence" value="ECO:0007669"/>
    <property type="project" value="UniProtKB-KW"/>
</dbReference>
<dbReference type="Gene3D" id="3.60.10.10">
    <property type="entry name" value="Endonuclease/exonuclease/phosphatase"/>
    <property type="match status" value="1"/>
</dbReference>
<accession>A0ABN2LVN8</accession>
<dbReference type="InterPro" id="IPR005135">
    <property type="entry name" value="Endo/exonuclease/phosphatase"/>
</dbReference>
<dbReference type="Pfam" id="PF03372">
    <property type="entry name" value="Exo_endo_phos"/>
    <property type="match status" value="1"/>
</dbReference>
<keyword evidence="2" id="KW-0540">Nuclease</keyword>
<keyword evidence="2" id="KW-0255">Endonuclease</keyword>
<evidence type="ECO:0000259" key="1">
    <source>
        <dbReference type="Pfam" id="PF03372"/>
    </source>
</evidence>
<dbReference type="SUPFAM" id="SSF56219">
    <property type="entry name" value="DNase I-like"/>
    <property type="match status" value="1"/>
</dbReference>
<dbReference type="Proteomes" id="UP001500218">
    <property type="component" value="Unassembled WGS sequence"/>
</dbReference>
<protein>
    <submittedName>
        <fullName evidence="2">Endonuclease/exonuclease/phosphatase family protein</fullName>
    </submittedName>
</protein>
<comment type="caution">
    <text evidence="2">The sequence shown here is derived from an EMBL/GenBank/DDBJ whole genome shotgun (WGS) entry which is preliminary data.</text>
</comment>
<proteinExistence type="predicted"/>
<reference evidence="2 3" key="1">
    <citation type="journal article" date="2019" name="Int. J. Syst. Evol. Microbiol.">
        <title>The Global Catalogue of Microorganisms (GCM) 10K type strain sequencing project: providing services to taxonomists for standard genome sequencing and annotation.</title>
        <authorList>
            <consortium name="The Broad Institute Genomics Platform"/>
            <consortium name="The Broad Institute Genome Sequencing Center for Infectious Disease"/>
            <person name="Wu L."/>
            <person name="Ma J."/>
        </authorList>
    </citation>
    <scope>NUCLEOTIDE SEQUENCE [LARGE SCALE GENOMIC DNA]</scope>
    <source>
        <strain evidence="2 3">JCM 13250</strain>
    </source>
</reference>
<feature type="domain" description="Endonuclease/exonuclease/phosphatase" evidence="1">
    <location>
        <begin position="10"/>
        <end position="213"/>
    </location>
</feature>